<accession>A0A291H0A2</accession>
<feature type="region of interest" description="Disordered" evidence="5">
    <location>
        <begin position="413"/>
        <end position="436"/>
    </location>
</feature>
<sequence>MTSPRTPRWRHFAWLVFLATCVLSFVGFGLTVNTASIFWGPVQESLGVDLSTVTLMSTVSGLAGAIALGIASPLFERINLKVFLSVTVVLLALAYFASAGATSIYVLYAANLVLGVTKAVAVMLSIPILLGNWFSKHLGIVTGIAGAMTAVGGAVFSPMIGAVIEDQGWRFAYALTGIIVLVTLLPFTVFVTKLRPTGTQTPYGFDPGSAPGEAAVATGVRARDAYTSLPFACFVLAGVLYQFAGSLVQHIPTYLHGQGFALTVASAIFSLLLLGASVGKFAMGAAIDQLRPVLAIGMFTLIAVFGWSGLYFFGTEGSLSTASFAGGIAQGINLVAVVVLVRRVFGTLEYSKILGPILMAGSLANAAGVYVHGLLVDGTGGYGLSFVLNVTMFLAAFGLLILALRRNPGGSVTRGSADGSSTDADTEFATGPIARR</sequence>
<keyword evidence="2 6" id="KW-0812">Transmembrane</keyword>
<proteinExistence type="predicted"/>
<keyword evidence="4 6" id="KW-0472">Membrane</keyword>
<dbReference type="Proteomes" id="UP000217889">
    <property type="component" value="Chromosome"/>
</dbReference>
<dbReference type="Gene3D" id="1.20.1250.20">
    <property type="entry name" value="MFS general substrate transporter like domains"/>
    <property type="match status" value="2"/>
</dbReference>
<dbReference type="Pfam" id="PF07690">
    <property type="entry name" value="MFS_1"/>
    <property type="match status" value="1"/>
</dbReference>
<dbReference type="GO" id="GO:0022857">
    <property type="term" value="F:transmembrane transporter activity"/>
    <property type="evidence" value="ECO:0007669"/>
    <property type="project" value="InterPro"/>
</dbReference>
<evidence type="ECO:0000256" key="2">
    <source>
        <dbReference type="ARBA" id="ARBA00022692"/>
    </source>
</evidence>
<dbReference type="AlphaFoldDB" id="A0A291H0A2"/>
<feature type="domain" description="Major facilitator superfamily (MFS) profile" evidence="7">
    <location>
        <begin position="15"/>
        <end position="408"/>
    </location>
</feature>
<feature type="transmembrane region" description="Helical" evidence="6">
    <location>
        <begin position="353"/>
        <end position="376"/>
    </location>
</feature>
<dbReference type="OrthoDB" id="182417at2"/>
<dbReference type="PROSITE" id="PS50850">
    <property type="entry name" value="MFS"/>
    <property type="match status" value="1"/>
</dbReference>
<feature type="transmembrane region" description="Helical" evidence="6">
    <location>
        <begin position="82"/>
        <end position="106"/>
    </location>
</feature>
<evidence type="ECO:0000256" key="4">
    <source>
        <dbReference type="ARBA" id="ARBA00023136"/>
    </source>
</evidence>
<evidence type="ECO:0000256" key="1">
    <source>
        <dbReference type="ARBA" id="ARBA00004651"/>
    </source>
</evidence>
<organism evidence="8 9">
    <name type="scientific">Brachybacterium ginsengisoli</name>
    <dbReference type="NCBI Taxonomy" id="1331682"/>
    <lineage>
        <taxon>Bacteria</taxon>
        <taxon>Bacillati</taxon>
        <taxon>Actinomycetota</taxon>
        <taxon>Actinomycetes</taxon>
        <taxon>Micrococcales</taxon>
        <taxon>Dermabacteraceae</taxon>
        <taxon>Brachybacterium</taxon>
    </lineage>
</organism>
<feature type="transmembrane region" description="Helical" evidence="6">
    <location>
        <begin position="319"/>
        <end position="341"/>
    </location>
</feature>
<feature type="transmembrane region" description="Helical" evidence="6">
    <location>
        <begin position="52"/>
        <end position="75"/>
    </location>
</feature>
<dbReference type="InterPro" id="IPR050327">
    <property type="entry name" value="Proton-linked_MCT"/>
</dbReference>
<keyword evidence="9" id="KW-1185">Reference proteome</keyword>
<dbReference type="RefSeq" id="WP_096800359.1">
    <property type="nucleotide sequence ID" value="NZ_CP023564.1"/>
</dbReference>
<keyword evidence="3 6" id="KW-1133">Transmembrane helix</keyword>
<feature type="transmembrane region" description="Helical" evidence="6">
    <location>
        <begin position="138"/>
        <end position="164"/>
    </location>
</feature>
<dbReference type="PANTHER" id="PTHR11360">
    <property type="entry name" value="MONOCARBOXYLATE TRANSPORTER"/>
    <property type="match status" value="1"/>
</dbReference>
<evidence type="ECO:0000313" key="9">
    <source>
        <dbReference type="Proteomes" id="UP000217889"/>
    </source>
</evidence>
<dbReference type="InterPro" id="IPR020846">
    <property type="entry name" value="MFS_dom"/>
</dbReference>
<feature type="transmembrane region" description="Helical" evidence="6">
    <location>
        <begin position="382"/>
        <end position="404"/>
    </location>
</feature>
<feature type="transmembrane region" description="Helical" evidence="6">
    <location>
        <begin position="293"/>
        <end position="313"/>
    </location>
</feature>
<dbReference type="KEGG" id="bgg:CFK41_14755"/>
<feature type="transmembrane region" description="Helical" evidence="6">
    <location>
        <begin position="12"/>
        <end position="32"/>
    </location>
</feature>
<evidence type="ECO:0000259" key="7">
    <source>
        <dbReference type="PROSITE" id="PS50850"/>
    </source>
</evidence>
<dbReference type="InterPro" id="IPR036259">
    <property type="entry name" value="MFS_trans_sf"/>
</dbReference>
<feature type="transmembrane region" description="Helical" evidence="6">
    <location>
        <begin position="260"/>
        <end position="281"/>
    </location>
</feature>
<comment type="subcellular location">
    <subcellularLocation>
        <location evidence="1">Cell membrane</location>
        <topology evidence="1">Multi-pass membrane protein</topology>
    </subcellularLocation>
</comment>
<dbReference type="GO" id="GO:0005886">
    <property type="term" value="C:plasma membrane"/>
    <property type="evidence" value="ECO:0007669"/>
    <property type="project" value="UniProtKB-SubCell"/>
</dbReference>
<evidence type="ECO:0000256" key="6">
    <source>
        <dbReference type="SAM" id="Phobius"/>
    </source>
</evidence>
<evidence type="ECO:0000256" key="3">
    <source>
        <dbReference type="ARBA" id="ARBA00022989"/>
    </source>
</evidence>
<feature type="transmembrane region" description="Helical" evidence="6">
    <location>
        <begin position="229"/>
        <end position="248"/>
    </location>
</feature>
<gene>
    <name evidence="8" type="ORF">CFK41_14755</name>
</gene>
<dbReference type="InterPro" id="IPR011701">
    <property type="entry name" value="MFS"/>
</dbReference>
<dbReference type="PANTHER" id="PTHR11360:SF284">
    <property type="entry name" value="EG:103B4.3 PROTEIN-RELATED"/>
    <property type="match status" value="1"/>
</dbReference>
<evidence type="ECO:0000256" key="5">
    <source>
        <dbReference type="SAM" id="MobiDB-lite"/>
    </source>
</evidence>
<evidence type="ECO:0000313" key="8">
    <source>
        <dbReference type="EMBL" id="ATG55899.1"/>
    </source>
</evidence>
<feature type="transmembrane region" description="Helical" evidence="6">
    <location>
        <begin position="170"/>
        <end position="191"/>
    </location>
</feature>
<feature type="transmembrane region" description="Helical" evidence="6">
    <location>
        <begin position="112"/>
        <end position="131"/>
    </location>
</feature>
<dbReference type="EMBL" id="CP023564">
    <property type="protein sequence ID" value="ATG55899.1"/>
    <property type="molecule type" value="Genomic_DNA"/>
</dbReference>
<name>A0A291H0A2_9MICO</name>
<dbReference type="SUPFAM" id="SSF103473">
    <property type="entry name" value="MFS general substrate transporter"/>
    <property type="match status" value="1"/>
</dbReference>
<reference evidence="8 9" key="1">
    <citation type="journal article" date="2014" name="Int. J. Syst. Evol. Microbiol.">
        <title>Brachybacterium ginsengisoli sp. nov., isolated from soil of a ginseng field.</title>
        <authorList>
            <person name="Hoang V.A."/>
            <person name="Kim Y.J."/>
            <person name="Nguyen N.L."/>
            <person name="Yang D.C."/>
        </authorList>
    </citation>
    <scope>NUCLEOTIDE SEQUENCE [LARGE SCALE GENOMIC DNA]</scope>
    <source>
        <strain evidence="8 9">DCY80</strain>
    </source>
</reference>
<protein>
    <submittedName>
        <fullName evidence="8">MFS transporter</fullName>
    </submittedName>
</protein>